<accession>A0A139A6P4</accession>
<feature type="compositionally biased region" description="Polar residues" evidence="1">
    <location>
        <begin position="266"/>
        <end position="279"/>
    </location>
</feature>
<name>A0A139A6P4_GONPJ</name>
<feature type="region of interest" description="Disordered" evidence="1">
    <location>
        <begin position="265"/>
        <end position="296"/>
    </location>
</feature>
<feature type="compositionally biased region" description="Basic and acidic residues" evidence="1">
    <location>
        <begin position="1"/>
        <end position="11"/>
    </location>
</feature>
<feature type="region of interest" description="Disordered" evidence="1">
    <location>
        <begin position="60"/>
        <end position="86"/>
    </location>
</feature>
<sequence length="339" mass="37409">MRRLRESEKPGRRTTRRTRSAQYSRHTGITRRFGARCRLDSKWSCIATLAGHRLLDPCGGSDGDPPSVDNASPTATAPKTSAGPDDIEREISAYLETVKIGETRCTARGKSTPTASVFAVHSALRRREFVEWLMNRYLSYRMVPIQDFQLLGFISLFIASKYNDLPHRALTLHAVLTLCRDEYTGGDIFEMERRVLQGAMGEAEEEARGSTALRGECVALRHLGNNQAGTATGMASPPSPPGNATGPLLLIESIPGPTLILAAHSSRWQASSQRRGQTQPSPPSSHDLHPAVRAPVGRADGRMLHRLPRIQRTRTRSAAIFTCRRQPTPPPEKAAWMEE</sequence>
<feature type="region of interest" description="Disordered" evidence="1">
    <location>
        <begin position="1"/>
        <end position="27"/>
    </location>
</feature>
<gene>
    <name evidence="3" type="ORF">M427DRAFT_71962</name>
</gene>
<dbReference type="Gene3D" id="1.10.472.10">
    <property type="entry name" value="Cyclin-like"/>
    <property type="match status" value="1"/>
</dbReference>
<dbReference type="InterPro" id="IPR006671">
    <property type="entry name" value="Cyclin_N"/>
</dbReference>
<dbReference type="AlphaFoldDB" id="A0A139A6P4"/>
<evidence type="ECO:0000313" key="4">
    <source>
        <dbReference type="Proteomes" id="UP000070544"/>
    </source>
</evidence>
<dbReference type="EMBL" id="KQ965787">
    <property type="protein sequence ID" value="KXS12487.1"/>
    <property type="molecule type" value="Genomic_DNA"/>
</dbReference>
<dbReference type="InterPro" id="IPR036915">
    <property type="entry name" value="Cyclin-like_sf"/>
</dbReference>
<dbReference type="Pfam" id="PF00134">
    <property type="entry name" value="Cyclin_N"/>
    <property type="match status" value="1"/>
</dbReference>
<dbReference type="SUPFAM" id="SSF47954">
    <property type="entry name" value="Cyclin-like"/>
    <property type="match status" value="1"/>
</dbReference>
<keyword evidence="4" id="KW-1185">Reference proteome</keyword>
<evidence type="ECO:0000313" key="3">
    <source>
        <dbReference type="EMBL" id="KXS12487.1"/>
    </source>
</evidence>
<dbReference type="OrthoDB" id="5590282at2759"/>
<reference evidence="3 4" key="1">
    <citation type="journal article" date="2015" name="Genome Biol. Evol.">
        <title>Phylogenomic analyses indicate that early fungi evolved digesting cell walls of algal ancestors of land plants.</title>
        <authorList>
            <person name="Chang Y."/>
            <person name="Wang S."/>
            <person name="Sekimoto S."/>
            <person name="Aerts A.L."/>
            <person name="Choi C."/>
            <person name="Clum A."/>
            <person name="LaButti K.M."/>
            <person name="Lindquist E.A."/>
            <person name="Yee Ngan C."/>
            <person name="Ohm R.A."/>
            <person name="Salamov A.A."/>
            <person name="Grigoriev I.V."/>
            <person name="Spatafora J.W."/>
            <person name="Berbee M.L."/>
        </authorList>
    </citation>
    <scope>NUCLEOTIDE SEQUENCE [LARGE SCALE GENOMIC DNA]</scope>
    <source>
        <strain evidence="3 4">JEL478</strain>
    </source>
</reference>
<protein>
    <recommendedName>
        <fullName evidence="2">Cyclin N-terminal domain-containing protein</fullName>
    </recommendedName>
</protein>
<dbReference type="Proteomes" id="UP000070544">
    <property type="component" value="Unassembled WGS sequence"/>
</dbReference>
<organism evidence="3 4">
    <name type="scientific">Gonapodya prolifera (strain JEL478)</name>
    <name type="common">Monoblepharis prolifera</name>
    <dbReference type="NCBI Taxonomy" id="1344416"/>
    <lineage>
        <taxon>Eukaryota</taxon>
        <taxon>Fungi</taxon>
        <taxon>Fungi incertae sedis</taxon>
        <taxon>Chytridiomycota</taxon>
        <taxon>Chytridiomycota incertae sedis</taxon>
        <taxon>Monoblepharidomycetes</taxon>
        <taxon>Monoblepharidales</taxon>
        <taxon>Gonapodyaceae</taxon>
        <taxon>Gonapodya</taxon>
    </lineage>
</organism>
<proteinExistence type="predicted"/>
<feature type="compositionally biased region" description="Low complexity" evidence="1">
    <location>
        <begin position="71"/>
        <end position="82"/>
    </location>
</feature>
<evidence type="ECO:0000259" key="2">
    <source>
        <dbReference type="Pfam" id="PF00134"/>
    </source>
</evidence>
<evidence type="ECO:0000256" key="1">
    <source>
        <dbReference type="SAM" id="MobiDB-lite"/>
    </source>
</evidence>
<feature type="domain" description="Cyclin N-terminal" evidence="2">
    <location>
        <begin position="133"/>
        <end position="197"/>
    </location>
</feature>